<dbReference type="InterPro" id="IPR043132">
    <property type="entry name" value="BCAT-like_C"/>
</dbReference>
<dbReference type="EMBL" id="DS028095">
    <property type="protein sequence ID" value="KMP05770.1"/>
    <property type="molecule type" value="Genomic_DNA"/>
</dbReference>
<dbReference type="STRING" id="404692.A0A0J6YDL1"/>
<accession>A0A0J6YDL1</accession>
<dbReference type="Gene3D" id="3.30.470.10">
    <property type="match status" value="1"/>
</dbReference>
<evidence type="ECO:0008006" key="3">
    <source>
        <dbReference type="Google" id="ProtNLM"/>
    </source>
</evidence>
<evidence type="ECO:0000313" key="2">
    <source>
        <dbReference type="Proteomes" id="UP000054565"/>
    </source>
</evidence>
<sequence>MADNDPPVGFHLISTLCYDPALATLRSSNNSAYYLLPYHYDRLLSAATDFQWTKAVSRLRECGHGGLLKLFDQKIPSQSQRWRMRILLDQEGDIKAEFTPLTAPLPGALFLPTLDGPSHPFSSAPSYQSWVLRLDSQPTQPSLFTRHKTTQRELYDAARKRAGIKSPQQTVEVLLYSPSGEVMEGSITTPYFRRSRIHSGRHGHGQELEEVWVTPPLSSGGNAGTTRRYALEEGLCVEEVVGVDDLVDGEEVWLSNGVRGFIRAVLELG</sequence>
<dbReference type="Gene3D" id="3.20.10.10">
    <property type="entry name" value="D-amino Acid Aminotransferase, subunit A, domain 2"/>
    <property type="match status" value="1"/>
</dbReference>
<dbReference type="AlphaFoldDB" id="A0A0J6YDL1"/>
<dbReference type="SUPFAM" id="SSF56752">
    <property type="entry name" value="D-aminoacid aminotransferase-like PLP-dependent enzymes"/>
    <property type="match status" value="1"/>
</dbReference>
<dbReference type="InterPro" id="IPR001544">
    <property type="entry name" value="Aminotrans_IV"/>
</dbReference>
<dbReference type="InterPro" id="IPR043131">
    <property type="entry name" value="BCAT-like_N"/>
</dbReference>
<reference evidence="2" key="1">
    <citation type="journal article" date="2010" name="Genome Res.">
        <title>Population genomic sequencing of Coccidioides fungi reveals recent hybridization and transposon control.</title>
        <authorList>
            <person name="Neafsey D.E."/>
            <person name="Barker B.M."/>
            <person name="Sharpton T.J."/>
            <person name="Stajich J.E."/>
            <person name="Park D.J."/>
            <person name="Whiston E."/>
            <person name="Hung C.-Y."/>
            <person name="McMahan C."/>
            <person name="White J."/>
            <person name="Sykes S."/>
            <person name="Heiman D."/>
            <person name="Young S."/>
            <person name="Zeng Q."/>
            <person name="Abouelleil A."/>
            <person name="Aftuck L."/>
            <person name="Bessette D."/>
            <person name="Brown A."/>
            <person name="FitzGerald M."/>
            <person name="Lui A."/>
            <person name="Macdonald J.P."/>
            <person name="Priest M."/>
            <person name="Orbach M.J."/>
            <person name="Galgiani J.N."/>
            <person name="Kirkland T.N."/>
            <person name="Cole G.T."/>
            <person name="Birren B.W."/>
            <person name="Henn M.R."/>
            <person name="Taylor J.W."/>
            <person name="Rounsley S.D."/>
        </authorList>
    </citation>
    <scope>NUCLEOTIDE SEQUENCE [LARGE SCALE GENOMIC DNA]</scope>
    <source>
        <strain evidence="2">RMSCC 2394</strain>
    </source>
</reference>
<name>A0A0J6YDL1_COCIT</name>
<proteinExistence type="predicted"/>
<gene>
    <name evidence="1" type="ORF">CIRG_05451</name>
</gene>
<dbReference type="Proteomes" id="UP000054565">
    <property type="component" value="Unassembled WGS sequence"/>
</dbReference>
<protein>
    <recommendedName>
        <fullName evidence="3">Aminodeoxychorismate lyase</fullName>
    </recommendedName>
</protein>
<dbReference type="GO" id="GO:0003824">
    <property type="term" value="F:catalytic activity"/>
    <property type="evidence" value="ECO:0007669"/>
    <property type="project" value="InterPro"/>
</dbReference>
<dbReference type="Pfam" id="PF01063">
    <property type="entry name" value="Aminotran_4"/>
    <property type="match status" value="1"/>
</dbReference>
<organism evidence="1 2">
    <name type="scientific">Coccidioides immitis RMSCC 2394</name>
    <dbReference type="NCBI Taxonomy" id="404692"/>
    <lineage>
        <taxon>Eukaryota</taxon>
        <taxon>Fungi</taxon>
        <taxon>Dikarya</taxon>
        <taxon>Ascomycota</taxon>
        <taxon>Pezizomycotina</taxon>
        <taxon>Eurotiomycetes</taxon>
        <taxon>Eurotiomycetidae</taxon>
        <taxon>Onygenales</taxon>
        <taxon>Onygenaceae</taxon>
        <taxon>Coccidioides</taxon>
    </lineage>
</organism>
<evidence type="ECO:0000313" key="1">
    <source>
        <dbReference type="EMBL" id="KMP05770.1"/>
    </source>
</evidence>
<dbReference type="InterPro" id="IPR036038">
    <property type="entry name" value="Aminotransferase-like"/>
</dbReference>
<dbReference type="OrthoDB" id="5288718at2759"/>